<dbReference type="InterPro" id="IPR012368">
    <property type="entry name" value="OxRdtase_Mopterin-bd_su_IorB"/>
</dbReference>
<dbReference type="InterPro" id="IPR052516">
    <property type="entry name" value="N-heterocyclic_Hydroxylase"/>
</dbReference>
<protein>
    <submittedName>
        <fullName evidence="2">Aldehyde oxidase and xanthine dehydrogenase molybdopterin binding</fullName>
    </submittedName>
</protein>
<dbReference type="eggNOG" id="COG1529">
    <property type="taxonomic scope" value="Bacteria"/>
</dbReference>
<dbReference type="Proteomes" id="UP000002743">
    <property type="component" value="Chromosome"/>
</dbReference>
<dbReference type="EMBL" id="CP001674">
    <property type="protein sequence ID" value="ACT50616.1"/>
    <property type="molecule type" value="Genomic_DNA"/>
</dbReference>
<dbReference type="InterPro" id="IPR037165">
    <property type="entry name" value="AldOxase/xan_DH_Mopterin-bd_sf"/>
</dbReference>
<dbReference type="SMART" id="SM01008">
    <property type="entry name" value="Ald_Xan_dh_C"/>
    <property type="match status" value="1"/>
</dbReference>
<keyword evidence="3" id="KW-1185">Reference proteome</keyword>
<dbReference type="HOGENOM" id="CLU_013917_0_1_4"/>
<dbReference type="PROSITE" id="PS51318">
    <property type="entry name" value="TAT"/>
    <property type="match status" value="1"/>
</dbReference>
<dbReference type="SUPFAM" id="SSF56003">
    <property type="entry name" value="Molybdenum cofactor-binding domain"/>
    <property type="match status" value="2"/>
</dbReference>
<dbReference type="KEGG" id="mei:Msip34_1371"/>
<dbReference type="Pfam" id="PF20256">
    <property type="entry name" value="MoCoBD_2"/>
    <property type="match status" value="2"/>
</dbReference>
<dbReference type="InterPro" id="IPR008274">
    <property type="entry name" value="AldOxase/xan_DH_MoCoBD1"/>
</dbReference>
<accession>C6XDJ1</accession>
<dbReference type="GO" id="GO:0016491">
    <property type="term" value="F:oxidoreductase activity"/>
    <property type="evidence" value="ECO:0007669"/>
    <property type="project" value="InterPro"/>
</dbReference>
<dbReference type="InterPro" id="IPR000674">
    <property type="entry name" value="Ald_Oxase/Xan_DH_a/b"/>
</dbReference>
<dbReference type="STRING" id="582744.Msip34_1371"/>
<dbReference type="RefSeq" id="WP_015830081.1">
    <property type="nucleotide sequence ID" value="NC_012969.1"/>
</dbReference>
<reference evidence="2 3" key="2">
    <citation type="journal article" date="2011" name="J. Bacteriol.">
        <title>Genomes of three methylotrophs from a single niche uncover genetic and metabolic divergence of Methylophilaceae.</title>
        <authorList>
            <person name="Lapidus A."/>
            <person name="Clum A."/>
            <person name="Labutti K."/>
            <person name="Kaluzhnaya M.G."/>
            <person name="Lim S."/>
            <person name="Beck D.A."/>
            <person name="Glavina Del Rio T."/>
            <person name="Nolan M."/>
            <person name="Mavromatis K."/>
            <person name="Huntemann M."/>
            <person name="Lucas S."/>
            <person name="Lidstrom M.E."/>
            <person name="Ivanova N."/>
            <person name="Chistoserdova L."/>
        </authorList>
    </citation>
    <scope>NUCLEOTIDE SEQUENCE [LARGE SCALE GENOMIC DNA]</scope>
    <source>
        <strain evidence="2 3">SIP3-4</strain>
    </source>
</reference>
<gene>
    <name evidence="2" type="ordered locus">Msip34_1371</name>
</gene>
<evidence type="ECO:0000313" key="2">
    <source>
        <dbReference type="EMBL" id="ACT50616.1"/>
    </source>
</evidence>
<dbReference type="InterPro" id="IPR006311">
    <property type="entry name" value="TAT_signal"/>
</dbReference>
<organism evidence="2 3">
    <name type="scientific">Methylovorus glucosotrophus (strain SIP3-4)</name>
    <dbReference type="NCBI Taxonomy" id="582744"/>
    <lineage>
        <taxon>Bacteria</taxon>
        <taxon>Pseudomonadati</taxon>
        <taxon>Pseudomonadota</taxon>
        <taxon>Betaproteobacteria</taxon>
        <taxon>Nitrosomonadales</taxon>
        <taxon>Methylophilaceae</taxon>
        <taxon>Methylovorus</taxon>
    </lineage>
</organism>
<sequence length="731" mass="78743">MHMLPETQTAETARGDVSRRDFLKLSSGLGIGLLLEFSLLGTACSKLGIGGKQEFTPNAFIHIDQDGVVTIVAHKVEMGQGTYTSMPMLIAEELEVDVSKVKLQHAPPDDKAYGDALLGAQITGGSTSVRGAWKPLREAGARARMMLIQVAADEWKVRPETCYAENGEVVHQPTGRRVPYGDLVEKASRLPAPSAVTLKDPKDFKIIGKPVHRLDAPSKVNGTAEFGIDVKVPDMKIATVSASPVFGGKLVSVDDSEAKKIQGFQQVIKLDNAVAVIADHMWAAKQSLAALKITWDDGEHAGFSSASLREDIAKASEAKGAVAKNTGNAPGVIASADKKLEAVYELPFLAHATMEPINCTVHVQDDGCDIWVGTQVPVVAQMVAAQLTGLAQDKVRIHNHLLGGGFGRRLEVDSVAQAVSIAKQVNFPVKVVWTREEDIQHDMYRPYYYDHISAAIDEHGNPQAWQHHITGSSIMARFFPAAVKDGVDPDAVEGATDLQYAVPNVYVDYVRHEPPLPTAFWRGVGPTHNIFVVESFIDELAAKAGKDPVEYRLALLKNAPRAKAVLELAAEKANWSSPLAAPAKGKAGKGVSVLFAFGTYIAQVVEVEVDADQQVRVKKVVCVVDCGYTVNPDTVRAQMEGGIMFGITGALWGEINFEQGRVQESNFHNYRMMRMNEAPVVEVHLVPSQENPGGIGEPGTSAVMPAVANAVFAATGKRVRKLPIAKALTTT</sequence>
<dbReference type="AlphaFoldDB" id="C6XDJ1"/>
<dbReference type="InterPro" id="IPR046867">
    <property type="entry name" value="AldOxase/xan_DH_MoCoBD2"/>
</dbReference>
<reference evidence="3" key="1">
    <citation type="submission" date="2009-07" db="EMBL/GenBank/DDBJ databases">
        <title>Complete sequence of chromosome of Methylovorus sp. SIP3-4.</title>
        <authorList>
            <person name="Lucas S."/>
            <person name="Copeland A."/>
            <person name="Lapidus A."/>
            <person name="Glavina del Rio T."/>
            <person name="Tice H."/>
            <person name="Bruce D."/>
            <person name="Goodwin L."/>
            <person name="Pitluck S."/>
            <person name="Clum A."/>
            <person name="Larimer F."/>
            <person name="Land M."/>
            <person name="Hauser L."/>
            <person name="Kyrpides N."/>
            <person name="Mikhailova N."/>
            <person name="Kayluzhnaya M."/>
            <person name="Chistoserdova L."/>
        </authorList>
    </citation>
    <scope>NUCLEOTIDE SEQUENCE [LARGE SCALE GENOMIC DNA]</scope>
    <source>
        <strain evidence="3">SIP3-4</strain>
    </source>
</reference>
<dbReference type="Gene3D" id="3.90.1170.50">
    <property type="entry name" value="Aldehyde oxidase/xanthine dehydrogenase, a/b hammerhead"/>
    <property type="match status" value="1"/>
</dbReference>
<evidence type="ECO:0000313" key="3">
    <source>
        <dbReference type="Proteomes" id="UP000002743"/>
    </source>
</evidence>
<dbReference type="Gene3D" id="3.30.365.10">
    <property type="entry name" value="Aldehyde oxidase/xanthine dehydrogenase, molybdopterin binding domain"/>
    <property type="match status" value="4"/>
</dbReference>
<dbReference type="Pfam" id="PF02738">
    <property type="entry name" value="MoCoBD_1"/>
    <property type="match status" value="1"/>
</dbReference>
<dbReference type="PANTHER" id="PTHR47495:SF2">
    <property type="entry name" value="ALDEHYDE DEHYDROGENASE"/>
    <property type="match status" value="1"/>
</dbReference>
<dbReference type="PIRSF" id="PIRSF036389">
    <property type="entry name" value="IOR_B"/>
    <property type="match status" value="1"/>
</dbReference>
<evidence type="ECO:0000259" key="1">
    <source>
        <dbReference type="SMART" id="SM01008"/>
    </source>
</evidence>
<dbReference type="OrthoDB" id="9767994at2"/>
<feature type="domain" description="Aldehyde oxidase/xanthine dehydrogenase a/b hammerhead" evidence="1">
    <location>
        <begin position="221"/>
        <end position="299"/>
    </location>
</feature>
<dbReference type="PANTHER" id="PTHR47495">
    <property type="entry name" value="ALDEHYDE DEHYDROGENASE"/>
    <property type="match status" value="1"/>
</dbReference>
<proteinExistence type="predicted"/>
<name>C6XDJ1_METGS</name>